<feature type="modified residue" description="N6-(pyridoxal phosphate)lysine" evidence="5">
    <location>
        <position position="41"/>
    </location>
</feature>
<dbReference type="AlphaFoldDB" id="A0A8J7FMJ7"/>
<dbReference type="EMBL" id="JADGIK010000004">
    <property type="protein sequence ID" value="MBF0597142.1"/>
    <property type="molecule type" value="Genomic_DNA"/>
</dbReference>
<evidence type="ECO:0000256" key="3">
    <source>
        <dbReference type="ARBA" id="ARBA00022898"/>
    </source>
</evidence>
<keyword evidence="3 5" id="KW-0663">Pyridoxal phosphate</keyword>
<keyword evidence="8" id="KW-1185">Reference proteome</keyword>
<comment type="cofactor">
    <cofactor evidence="1">
        <name>pyridoxal 5'-phosphate</name>
        <dbReference type="ChEBI" id="CHEBI:597326"/>
    </cofactor>
</comment>
<reference evidence="7" key="1">
    <citation type="submission" date="2020-10" db="EMBL/GenBank/DDBJ databases">
        <authorList>
            <person name="Lu T."/>
            <person name="Wang Q."/>
            <person name="Han X."/>
        </authorList>
    </citation>
    <scope>NUCLEOTIDE SEQUENCE</scope>
    <source>
        <strain evidence="7">WQ 117</strain>
    </source>
</reference>
<evidence type="ECO:0000256" key="2">
    <source>
        <dbReference type="ARBA" id="ARBA00008639"/>
    </source>
</evidence>
<dbReference type="Proteomes" id="UP000608754">
    <property type="component" value="Unassembled WGS sequence"/>
</dbReference>
<gene>
    <name evidence="7" type="ORF">IM532_06725</name>
</gene>
<dbReference type="PANTHER" id="PTHR43780:SF2">
    <property type="entry name" value="1-AMINOCYCLOPROPANE-1-CARBOXYLATE DEAMINASE-RELATED"/>
    <property type="match status" value="1"/>
</dbReference>
<protein>
    <submittedName>
        <fullName evidence="7">Pyridoxal-phosphate dependent enzyme</fullName>
    </submittedName>
</protein>
<evidence type="ECO:0000256" key="4">
    <source>
        <dbReference type="PIRSR" id="PIRSR006278-1"/>
    </source>
</evidence>
<sequence length="305" mass="34621">MNWKNQKSNIESIDHPLLKEKKIHLSFLREDLLHPLISGNKYRKLKYNIQKANTLGFRKIITFGGAFSNHIAATAAAAKLNGLEAIAFIRGEEIENLIDENSTLTFAKNQGMKFKFLTREAYRLKDTDAFLENLYDEYPDYYIIPEGGTNDLAIKGCEEILYEECNKFEFITSSIGTAGTIAGILNSTTENQHVLGFPALKGDFLNTEICKLTLKRNFTLFNNYHFGGYGKVNDELIEFINQFKAQTNIQLDPIYTGKMVFGLLDLIKKDFFKENSRILVVHTGGLQGIEGVNKILLKKNKTIIQ</sequence>
<feature type="domain" description="Tryptophan synthase beta chain-like PALP" evidence="6">
    <location>
        <begin position="21"/>
        <end position="284"/>
    </location>
</feature>
<dbReference type="InterPro" id="IPR036052">
    <property type="entry name" value="TrpB-like_PALP_sf"/>
</dbReference>
<dbReference type="PANTHER" id="PTHR43780">
    <property type="entry name" value="1-AMINOCYCLOPROPANE-1-CARBOXYLATE DEAMINASE-RELATED"/>
    <property type="match status" value="1"/>
</dbReference>
<evidence type="ECO:0000259" key="6">
    <source>
        <dbReference type="Pfam" id="PF00291"/>
    </source>
</evidence>
<organism evidence="7 8">
    <name type="scientific">Faecalibacter rhinopitheci</name>
    <dbReference type="NCBI Taxonomy" id="2779678"/>
    <lineage>
        <taxon>Bacteria</taxon>
        <taxon>Pseudomonadati</taxon>
        <taxon>Bacteroidota</taxon>
        <taxon>Flavobacteriia</taxon>
        <taxon>Flavobacteriales</taxon>
        <taxon>Weeksellaceae</taxon>
        <taxon>Faecalibacter</taxon>
    </lineage>
</organism>
<feature type="active site" description="Nucleophile" evidence="4">
    <location>
        <position position="68"/>
    </location>
</feature>
<evidence type="ECO:0000313" key="7">
    <source>
        <dbReference type="EMBL" id="MBF0597142.1"/>
    </source>
</evidence>
<dbReference type="InterPro" id="IPR001926">
    <property type="entry name" value="TrpB-like_PALP"/>
</dbReference>
<proteinExistence type="inferred from homology"/>
<dbReference type="InterPro" id="IPR027278">
    <property type="entry name" value="ACCD_DCysDesulf"/>
</dbReference>
<dbReference type="GO" id="GO:0019148">
    <property type="term" value="F:D-cysteine desulfhydrase activity"/>
    <property type="evidence" value="ECO:0007669"/>
    <property type="project" value="TreeGrafter"/>
</dbReference>
<dbReference type="RefSeq" id="WP_194182694.1">
    <property type="nucleotide sequence ID" value="NZ_JADGIK010000004.1"/>
</dbReference>
<evidence type="ECO:0000313" key="8">
    <source>
        <dbReference type="Proteomes" id="UP000608754"/>
    </source>
</evidence>
<evidence type="ECO:0000256" key="1">
    <source>
        <dbReference type="ARBA" id="ARBA00001933"/>
    </source>
</evidence>
<name>A0A8J7FMJ7_9FLAO</name>
<dbReference type="SUPFAM" id="SSF53686">
    <property type="entry name" value="Tryptophan synthase beta subunit-like PLP-dependent enzymes"/>
    <property type="match status" value="1"/>
</dbReference>
<dbReference type="Gene3D" id="3.40.50.1100">
    <property type="match status" value="2"/>
</dbReference>
<accession>A0A8J7FMJ7</accession>
<dbReference type="PIRSF" id="PIRSF006278">
    <property type="entry name" value="ACCD_DCysDesulf"/>
    <property type="match status" value="1"/>
</dbReference>
<dbReference type="Pfam" id="PF00291">
    <property type="entry name" value="PALP"/>
    <property type="match status" value="1"/>
</dbReference>
<comment type="similarity">
    <text evidence="2">Belongs to the ACC deaminase/D-cysteine desulfhydrase family.</text>
</comment>
<evidence type="ECO:0000256" key="5">
    <source>
        <dbReference type="PIRSR" id="PIRSR006278-2"/>
    </source>
</evidence>
<comment type="caution">
    <text evidence="7">The sequence shown here is derived from an EMBL/GenBank/DDBJ whole genome shotgun (WGS) entry which is preliminary data.</text>
</comment>